<dbReference type="Proteomes" id="UP000800038">
    <property type="component" value="Unassembled WGS sequence"/>
</dbReference>
<protein>
    <submittedName>
        <fullName evidence="1">Uncharacterized protein</fullName>
    </submittedName>
</protein>
<dbReference type="AlphaFoldDB" id="A0A6A5SA52"/>
<sequence length="404" mass="46226">MSQVTRVTLADLLSTRFSPIQETLLPLFHQADIIALMKTSKDIHANVHYELKAKAFDINVKLRNFFKDPHAFRSVQAKCDALIPGDFARKFFDRTPFRALVIYVDKDADGMKAYLEADGYTIVKSVVEDDPADDLTGTTYRKRTHGSLFKVVVVYSKTHPARIMVLQGARTTGDLNFISWNKAYSLVPFTTWVRKETYLLGPVSKDHSRPMKDYEEHGIRWKSIHWNAYDRNPPKDCKLITQLRRIGDHHTWTINLDTDGVTPSTTPENVLESSTFKVTLPPVPARPTAHYKISVCCIDSPVLRHRYVRYCNEAGAHGPSFLEYDEKITTLSNRLHEMTVFELLKLDKDQRPAGVTQILDATLIASTLRRVFELPAATGIFCDDEVVEYLNRAWKEQVKMYEAE</sequence>
<organism evidence="1 2">
    <name type="scientific">Clathrospora elynae</name>
    <dbReference type="NCBI Taxonomy" id="706981"/>
    <lineage>
        <taxon>Eukaryota</taxon>
        <taxon>Fungi</taxon>
        <taxon>Dikarya</taxon>
        <taxon>Ascomycota</taxon>
        <taxon>Pezizomycotina</taxon>
        <taxon>Dothideomycetes</taxon>
        <taxon>Pleosporomycetidae</taxon>
        <taxon>Pleosporales</taxon>
        <taxon>Diademaceae</taxon>
        <taxon>Clathrospora</taxon>
    </lineage>
</organism>
<gene>
    <name evidence="1" type="ORF">EJ02DRAFT_55469</name>
</gene>
<evidence type="ECO:0000313" key="2">
    <source>
        <dbReference type="Proteomes" id="UP000800038"/>
    </source>
</evidence>
<dbReference type="EMBL" id="ML976138">
    <property type="protein sequence ID" value="KAF1937455.1"/>
    <property type="molecule type" value="Genomic_DNA"/>
</dbReference>
<keyword evidence="2" id="KW-1185">Reference proteome</keyword>
<proteinExistence type="predicted"/>
<evidence type="ECO:0000313" key="1">
    <source>
        <dbReference type="EMBL" id="KAF1937455.1"/>
    </source>
</evidence>
<name>A0A6A5SA52_9PLEO</name>
<reference evidence="1" key="1">
    <citation type="journal article" date="2020" name="Stud. Mycol.">
        <title>101 Dothideomycetes genomes: a test case for predicting lifestyles and emergence of pathogens.</title>
        <authorList>
            <person name="Haridas S."/>
            <person name="Albert R."/>
            <person name="Binder M."/>
            <person name="Bloem J."/>
            <person name="Labutti K."/>
            <person name="Salamov A."/>
            <person name="Andreopoulos B."/>
            <person name="Baker S."/>
            <person name="Barry K."/>
            <person name="Bills G."/>
            <person name="Bluhm B."/>
            <person name="Cannon C."/>
            <person name="Castanera R."/>
            <person name="Culley D."/>
            <person name="Daum C."/>
            <person name="Ezra D."/>
            <person name="Gonzalez J."/>
            <person name="Henrissat B."/>
            <person name="Kuo A."/>
            <person name="Liang C."/>
            <person name="Lipzen A."/>
            <person name="Lutzoni F."/>
            <person name="Magnuson J."/>
            <person name="Mondo S."/>
            <person name="Nolan M."/>
            <person name="Ohm R."/>
            <person name="Pangilinan J."/>
            <person name="Park H.-J."/>
            <person name="Ramirez L."/>
            <person name="Alfaro M."/>
            <person name="Sun H."/>
            <person name="Tritt A."/>
            <person name="Yoshinaga Y."/>
            <person name="Zwiers L.-H."/>
            <person name="Turgeon B."/>
            <person name="Goodwin S."/>
            <person name="Spatafora J."/>
            <person name="Crous P."/>
            <person name="Grigoriev I."/>
        </authorList>
    </citation>
    <scope>NUCLEOTIDE SEQUENCE</scope>
    <source>
        <strain evidence="1">CBS 161.51</strain>
    </source>
</reference>
<accession>A0A6A5SA52</accession>
<dbReference type="OrthoDB" id="3678042at2759"/>